<protein>
    <submittedName>
        <fullName evidence="2">Uncharacterized protein</fullName>
    </submittedName>
</protein>
<reference evidence="2 3" key="1">
    <citation type="journal article" date="2002" name="Int. J. Syst. Evol. Microbiol.">
        <title>Sphingopyxis witflariensis sp. nov., isolated from activated sludge.</title>
        <authorList>
            <person name="Kampfer P."/>
            <person name="Witzenberger R."/>
            <person name="Denner E.B."/>
            <person name="Busse H.J."/>
            <person name="Neef A."/>
        </authorList>
    </citation>
    <scope>NUCLEOTIDE SEQUENCE [LARGE SCALE GENOMIC DNA]</scope>
    <source>
        <strain evidence="2 3">DSM 14551</strain>
    </source>
</reference>
<comment type="caution">
    <text evidence="2">The sequence shown here is derived from an EMBL/GenBank/DDBJ whole genome shotgun (WGS) entry which is preliminary data.</text>
</comment>
<evidence type="ECO:0000256" key="1">
    <source>
        <dbReference type="SAM" id="MobiDB-lite"/>
    </source>
</evidence>
<dbReference type="EMBL" id="NISJ01000001">
    <property type="protein sequence ID" value="OWR01055.1"/>
    <property type="molecule type" value="Genomic_DNA"/>
</dbReference>
<organism evidence="2 3">
    <name type="scientific">Sphingopyxis witflariensis</name>
    <dbReference type="NCBI Taxonomy" id="173675"/>
    <lineage>
        <taxon>Bacteria</taxon>
        <taxon>Pseudomonadati</taxon>
        <taxon>Pseudomonadota</taxon>
        <taxon>Alphaproteobacteria</taxon>
        <taxon>Sphingomonadales</taxon>
        <taxon>Sphingomonadaceae</taxon>
        <taxon>Sphingopyxis</taxon>
    </lineage>
</organism>
<dbReference type="Proteomes" id="UP000197097">
    <property type="component" value="Unassembled WGS sequence"/>
</dbReference>
<keyword evidence="3" id="KW-1185">Reference proteome</keyword>
<dbReference type="AlphaFoldDB" id="A0A246K5B5"/>
<proteinExistence type="predicted"/>
<dbReference type="OrthoDB" id="7450819at2"/>
<evidence type="ECO:0000313" key="3">
    <source>
        <dbReference type="Proteomes" id="UP000197097"/>
    </source>
</evidence>
<name>A0A246K5B5_9SPHN</name>
<evidence type="ECO:0000313" key="2">
    <source>
        <dbReference type="EMBL" id="OWR01055.1"/>
    </source>
</evidence>
<sequence>MAKRKHAVSSRDRGHRLLRWLLLVTAGLGSGWLLGEMAAENLHNVRAGADTSYSGLSANPDASAPVTLPQDACLDCPDSYGVAVRMRAVREQRMDDAFRELGAVDADGMPADEPAGEYHYGGRFADADAPASETAMATDTLAYDAANPALRDTPPP</sequence>
<gene>
    <name evidence="2" type="ORF">CDQ91_01095</name>
</gene>
<dbReference type="RefSeq" id="WP_088470865.1">
    <property type="nucleotide sequence ID" value="NZ_NISJ01000001.1"/>
</dbReference>
<accession>A0A246K5B5</accession>
<feature type="region of interest" description="Disordered" evidence="1">
    <location>
        <begin position="131"/>
        <end position="156"/>
    </location>
</feature>